<sequence>MHARARTSGSERTFFCFLCVFSSISYSSLCLPPVPSPAPAPVHRPPSTLIISVWTSCLPRLYLLPLDIVCIPLCSAPPPSPVSRRSLLVYVARGTSASITITITGRYVSVSVSVSAVLSCACRWGVRSLT</sequence>
<feature type="signal peptide" evidence="1">
    <location>
        <begin position="1"/>
        <end position="30"/>
    </location>
</feature>
<feature type="chain" id="PRO_5022964690" description="Secreted protein" evidence="1">
    <location>
        <begin position="31"/>
        <end position="130"/>
    </location>
</feature>
<reference evidence="2 3" key="1">
    <citation type="journal article" date="2019" name="Nat. Ecol. Evol.">
        <title>Megaphylogeny resolves global patterns of mushroom evolution.</title>
        <authorList>
            <person name="Varga T."/>
            <person name="Krizsan K."/>
            <person name="Foldi C."/>
            <person name="Dima B."/>
            <person name="Sanchez-Garcia M."/>
            <person name="Sanchez-Ramirez S."/>
            <person name="Szollosi G.J."/>
            <person name="Szarkandi J.G."/>
            <person name="Papp V."/>
            <person name="Albert L."/>
            <person name="Andreopoulos W."/>
            <person name="Angelini C."/>
            <person name="Antonin V."/>
            <person name="Barry K.W."/>
            <person name="Bougher N.L."/>
            <person name="Buchanan P."/>
            <person name="Buyck B."/>
            <person name="Bense V."/>
            <person name="Catcheside P."/>
            <person name="Chovatia M."/>
            <person name="Cooper J."/>
            <person name="Damon W."/>
            <person name="Desjardin D."/>
            <person name="Finy P."/>
            <person name="Geml J."/>
            <person name="Haridas S."/>
            <person name="Hughes K."/>
            <person name="Justo A."/>
            <person name="Karasinski D."/>
            <person name="Kautmanova I."/>
            <person name="Kiss B."/>
            <person name="Kocsube S."/>
            <person name="Kotiranta H."/>
            <person name="LaButti K.M."/>
            <person name="Lechner B.E."/>
            <person name="Liimatainen K."/>
            <person name="Lipzen A."/>
            <person name="Lukacs Z."/>
            <person name="Mihaltcheva S."/>
            <person name="Morgado L.N."/>
            <person name="Niskanen T."/>
            <person name="Noordeloos M.E."/>
            <person name="Ohm R.A."/>
            <person name="Ortiz-Santana B."/>
            <person name="Ovrebo C."/>
            <person name="Racz N."/>
            <person name="Riley R."/>
            <person name="Savchenko A."/>
            <person name="Shiryaev A."/>
            <person name="Soop K."/>
            <person name="Spirin V."/>
            <person name="Szebenyi C."/>
            <person name="Tomsovsky M."/>
            <person name="Tulloss R.E."/>
            <person name="Uehling J."/>
            <person name="Grigoriev I.V."/>
            <person name="Vagvolgyi C."/>
            <person name="Papp T."/>
            <person name="Martin F.M."/>
            <person name="Miettinen O."/>
            <person name="Hibbett D.S."/>
            <person name="Nagy L.G."/>
        </authorList>
    </citation>
    <scope>NUCLEOTIDE SEQUENCE [LARGE SCALE GENOMIC DNA]</scope>
    <source>
        <strain evidence="2 3">HHB13444</strain>
    </source>
</reference>
<evidence type="ECO:0000313" key="2">
    <source>
        <dbReference type="EMBL" id="TFK84000.1"/>
    </source>
</evidence>
<gene>
    <name evidence="2" type="ORF">K466DRAFT_239208</name>
</gene>
<dbReference type="EMBL" id="ML211348">
    <property type="protein sequence ID" value="TFK84000.1"/>
    <property type="molecule type" value="Genomic_DNA"/>
</dbReference>
<keyword evidence="3" id="KW-1185">Reference proteome</keyword>
<accession>A0A5C3P705</accession>
<dbReference type="Proteomes" id="UP000308197">
    <property type="component" value="Unassembled WGS sequence"/>
</dbReference>
<keyword evidence="1" id="KW-0732">Signal</keyword>
<proteinExistence type="predicted"/>
<dbReference type="InParanoid" id="A0A5C3P705"/>
<protein>
    <recommendedName>
        <fullName evidence="4">Secreted protein</fullName>
    </recommendedName>
</protein>
<organism evidence="2 3">
    <name type="scientific">Polyporus arcularius HHB13444</name>
    <dbReference type="NCBI Taxonomy" id="1314778"/>
    <lineage>
        <taxon>Eukaryota</taxon>
        <taxon>Fungi</taxon>
        <taxon>Dikarya</taxon>
        <taxon>Basidiomycota</taxon>
        <taxon>Agaricomycotina</taxon>
        <taxon>Agaricomycetes</taxon>
        <taxon>Polyporales</taxon>
        <taxon>Polyporaceae</taxon>
        <taxon>Polyporus</taxon>
    </lineage>
</organism>
<name>A0A5C3P705_9APHY</name>
<dbReference type="AlphaFoldDB" id="A0A5C3P705"/>
<evidence type="ECO:0000313" key="3">
    <source>
        <dbReference type="Proteomes" id="UP000308197"/>
    </source>
</evidence>
<evidence type="ECO:0000256" key="1">
    <source>
        <dbReference type="SAM" id="SignalP"/>
    </source>
</evidence>
<evidence type="ECO:0008006" key="4">
    <source>
        <dbReference type="Google" id="ProtNLM"/>
    </source>
</evidence>